<evidence type="ECO:0000313" key="1">
    <source>
        <dbReference type="EMBL" id="CEG02313.1"/>
    </source>
</evidence>
<dbReference type="EMBL" id="CBMC010000749">
    <property type="protein sequence ID" value="CEG02313.1"/>
    <property type="molecule type" value="Genomic_DNA"/>
</dbReference>
<dbReference type="AlphaFoldDB" id="A0A096PCA1"/>
<gene>
    <name evidence="1" type="ORF">BN846_0093560</name>
</gene>
<comment type="caution">
    <text evidence="1">The sequence shown here is derived from an EMBL/GenBank/DDBJ whole genome shotgun (WGS) entry which is preliminary data.</text>
</comment>
<name>A0A096PCA1_FUSPS</name>
<sequence>MAEPQPVVPTVHQLIVDNPWFCKNPLFWTAQHLDLLKIKFERIDVLLKHPQPRKYLGMKDDDPFYYWSRRFAKNLTSVSKHAAFTRILDLMGVKMWHHPDEKAVFLFDSKDVHVSDCYVCHFTPPFLSELPIIGYFHYDDVKWARLKSIRPQSNPGDGGNPPMARVCRIRLRNVTPIEWSEDPYLVRMLVTTESDPSTAHVFVADIGIRLLECIYDPALCLDGVIWPTIQHCELPMEPYNTFPERVVAELLGYRH</sequence>
<proteinExistence type="predicted"/>
<accession>A0A096PCA1</accession>
<protein>
    <submittedName>
        <fullName evidence="1">WGS project CBMC000000000 data, contig CS3220_c000756</fullName>
    </submittedName>
</protein>
<reference evidence="1" key="1">
    <citation type="submission" date="2013-05" db="EMBL/GenBank/DDBJ databases">
        <title>Draft genome sequences of six wheat associated Fusarium spp. isolates.</title>
        <authorList>
            <person name="Moolhuijzen P.M."/>
            <person name="Manners J.M."/>
            <person name="Wilcox S."/>
            <person name="Bellgard M.I."/>
            <person name="Gardiner D.M."/>
        </authorList>
    </citation>
    <scope>NUCLEOTIDE SEQUENCE</scope>
    <source>
        <strain evidence="1">CS3220</strain>
    </source>
</reference>
<organism evidence="1">
    <name type="scientific">Fusarium pseudograminearum CS3220</name>
    <dbReference type="NCBI Taxonomy" id="1318456"/>
    <lineage>
        <taxon>Eukaryota</taxon>
        <taxon>Fungi</taxon>
        <taxon>Dikarya</taxon>
        <taxon>Ascomycota</taxon>
        <taxon>Pezizomycotina</taxon>
        <taxon>Sordariomycetes</taxon>
        <taxon>Hypocreomycetidae</taxon>
        <taxon>Hypocreales</taxon>
        <taxon>Nectriaceae</taxon>
        <taxon>Fusarium</taxon>
    </lineage>
</organism>